<dbReference type="InterPro" id="IPR001789">
    <property type="entry name" value="Sig_transdc_resp-reg_receiver"/>
</dbReference>
<comment type="caution">
    <text evidence="4">The sequence shown here is derived from an EMBL/GenBank/DDBJ whole genome shotgun (WGS) entry which is preliminary data.</text>
</comment>
<dbReference type="Gene3D" id="3.40.50.2300">
    <property type="match status" value="1"/>
</dbReference>
<sequence>MSRTILCVDTADRIDEVSAAIDAEETFEAVEATSVEDARTILDERAVVCVVTGYELDGGSGLEIAQAIRQTAPQTPCVLFTDVSPGEIDTASFEEVLLEYINRDLPDAYDRLTFVVDDVINHSAQVSFLKPDDEQERLDALAQYDIDDLPIEESFDRLTDLIASHFDTAIAFIGLVEADEENILSCHGGDWDRLTREETICTHSMLQEDVMVVEDLNEDKRFSENPHLANLGIRSYAGANMTTNDGHVIGQVCLIDHEVRTYDAEERHELQQFAETAMEILELRQGARGMRTMEAVQ</sequence>
<dbReference type="Pfam" id="PF00072">
    <property type="entry name" value="Response_reg"/>
    <property type="match status" value="1"/>
</dbReference>
<dbReference type="InterPro" id="IPR011006">
    <property type="entry name" value="CheY-like_superfamily"/>
</dbReference>
<name>A0A0W1SPX2_9EURY</name>
<protein>
    <submittedName>
        <fullName evidence="4">Diguanylate cyclase</fullName>
    </submittedName>
</protein>
<accession>A0A0W1SPX2</accession>
<evidence type="ECO:0000256" key="2">
    <source>
        <dbReference type="ARBA" id="ARBA00022777"/>
    </source>
</evidence>
<evidence type="ECO:0000259" key="3">
    <source>
        <dbReference type="SMART" id="SM00065"/>
    </source>
</evidence>
<evidence type="ECO:0000313" key="4">
    <source>
        <dbReference type="EMBL" id="KTG28414.1"/>
    </source>
</evidence>
<organism evidence="4 5">
    <name type="scientific">Haloferax profundi</name>
    <dbReference type="NCBI Taxonomy" id="1544718"/>
    <lineage>
        <taxon>Archaea</taxon>
        <taxon>Methanobacteriati</taxon>
        <taxon>Methanobacteriota</taxon>
        <taxon>Stenosarchaea group</taxon>
        <taxon>Halobacteria</taxon>
        <taxon>Halobacteriales</taxon>
        <taxon>Haloferacaceae</taxon>
        <taxon>Haloferax</taxon>
    </lineage>
</organism>
<dbReference type="RefSeq" id="WP_058571758.1">
    <property type="nucleotide sequence ID" value="NZ_LOPV01000136.1"/>
</dbReference>
<dbReference type="SUPFAM" id="SSF55781">
    <property type="entry name" value="GAF domain-like"/>
    <property type="match status" value="1"/>
</dbReference>
<gene>
    <name evidence="4" type="ORF">AUR66_11975</name>
</gene>
<dbReference type="EMBL" id="LOPV01000136">
    <property type="protein sequence ID" value="KTG28414.1"/>
    <property type="molecule type" value="Genomic_DNA"/>
</dbReference>
<dbReference type="OrthoDB" id="330337at2157"/>
<dbReference type="SMART" id="SM00065">
    <property type="entry name" value="GAF"/>
    <property type="match status" value="1"/>
</dbReference>
<proteinExistence type="predicted"/>
<dbReference type="Proteomes" id="UP000053157">
    <property type="component" value="Unassembled WGS sequence"/>
</dbReference>
<feature type="domain" description="GAF" evidence="3">
    <location>
        <begin position="150"/>
        <end position="291"/>
    </location>
</feature>
<keyword evidence="5" id="KW-1185">Reference proteome</keyword>
<reference evidence="4 5" key="1">
    <citation type="submission" date="2015-12" db="EMBL/GenBank/DDBJ databases">
        <title>Haloferax profundi sp. nov. isolated from the Discovery deep brine-seawater interface in the Red Sea.</title>
        <authorList>
            <person name="Zhang G."/>
            <person name="Stingl U."/>
            <person name="Rashid M."/>
        </authorList>
    </citation>
    <scope>NUCLEOTIDE SEQUENCE [LARGE SCALE GENOMIC DNA]</scope>
    <source>
        <strain evidence="4 5">SB29</strain>
    </source>
</reference>
<dbReference type="GO" id="GO:0000160">
    <property type="term" value="P:phosphorelay signal transduction system"/>
    <property type="evidence" value="ECO:0007669"/>
    <property type="project" value="InterPro"/>
</dbReference>
<dbReference type="GO" id="GO:0016301">
    <property type="term" value="F:kinase activity"/>
    <property type="evidence" value="ECO:0007669"/>
    <property type="project" value="UniProtKB-KW"/>
</dbReference>
<keyword evidence="1" id="KW-0808">Transferase</keyword>
<evidence type="ECO:0000313" key="5">
    <source>
        <dbReference type="Proteomes" id="UP000053157"/>
    </source>
</evidence>
<dbReference type="Pfam" id="PF01590">
    <property type="entry name" value="GAF"/>
    <property type="match status" value="1"/>
</dbReference>
<dbReference type="PANTHER" id="PTHR43102">
    <property type="entry name" value="SLR1143 PROTEIN"/>
    <property type="match status" value="1"/>
</dbReference>
<dbReference type="SUPFAM" id="SSF52172">
    <property type="entry name" value="CheY-like"/>
    <property type="match status" value="1"/>
</dbReference>
<dbReference type="InterPro" id="IPR003018">
    <property type="entry name" value="GAF"/>
</dbReference>
<dbReference type="AlphaFoldDB" id="A0A0W1SPX2"/>
<evidence type="ECO:0000256" key="1">
    <source>
        <dbReference type="ARBA" id="ARBA00022679"/>
    </source>
</evidence>
<dbReference type="PANTHER" id="PTHR43102:SF2">
    <property type="entry name" value="GAF DOMAIN-CONTAINING PROTEIN"/>
    <property type="match status" value="1"/>
</dbReference>
<keyword evidence="2" id="KW-0418">Kinase</keyword>
<dbReference type="InterPro" id="IPR029016">
    <property type="entry name" value="GAF-like_dom_sf"/>
</dbReference>
<dbReference type="Gene3D" id="3.30.450.40">
    <property type="match status" value="1"/>
</dbReference>